<reference evidence="5" key="1">
    <citation type="submission" date="2016-04" db="EMBL/GenBank/DDBJ databases">
        <authorList>
            <person name="Chen L."/>
            <person name="Zhuang W."/>
            <person name="Wang G."/>
        </authorList>
    </citation>
    <scope>NUCLEOTIDE SEQUENCE [LARGE SCALE GENOMIC DNA]</scope>
    <source>
        <strain evidence="5">208</strain>
    </source>
</reference>
<protein>
    <submittedName>
        <fullName evidence="4">Pyridine nucleotide-disulfide oxidoreductase</fullName>
    </submittedName>
</protein>
<dbReference type="PRINTS" id="PR00420">
    <property type="entry name" value="RNGMNOXGNASE"/>
</dbReference>
<dbReference type="STRING" id="550983.A4R26_11680"/>
<keyword evidence="2" id="KW-0560">Oxidoreductase</keyword>
<comment type="caution">
    <text evidence="4">The sequence shown here is derived from an EMBL/GenBank/DDBJ whole genome shotgun (WGS) entry which is preliminary data.</text>
</comment>
<dbReference type="RefSeq" id="WP_242674819.1">
    <property type="nucleotide sequence ID" value="NZ_LWBP01000013.1"/>
</dbReference>
<evidence type="ECO:0000256" key="1">
    <source>
        <dbReference type="ARBA" id="ARBA00022630"/>
    </source>
</evidence>
<dbReference type="GO" id="GO:0016491">
    <property type="term" value="F:oxidoreductase activity"/>
    <property type="evidence" value="ECO:0007669"/>
    <property type="project" value="UniProtKB-KW"/>
</dbReference>
<keyword evidence="1" id="KW-0285">Flavoprotein</keyword>
<evidence type="ECO:0000313" key="5">
    <source>
        <dbReference type="Proteomes" id="UP000192276"/>
    </source>
</evidence>
<organism evidence="4 5">
    <name type="scientific">Niastella populi</name>
    <dbReference type="NCBI Taxonomy" id="550983"/>
    <lineage>
        <taxon>Bacteria</taxon>
        <taxon>Pseudomonadati</taxon>
        <taxon>Bacteroidota</taxon>
        <taxon>Chitinophagia</taxon>
        <taxon>Chitinophagales</taxon>
        <taxon>Chitinophagaceae</taxon>
        <taxon>Niastella</taxon>
    </lineage>
</organism>
<dbReference type="AlphaFoldDB" id="A0A1V9GAL8"/>
<name>A0A1V9GAL8_9BACT</name>
<dbReference type="SUPFAM" id="SSF51905">
    <property type="entry name" value="FAD/NAD(P)-binding domain"/>
    <property type="match status" value="1"/>
</dbReference>
<dbReference type="InterPro" id="IPR050407">
    <property type="entry name" value="Geranylgeranyl_reductase"/>
</dbReference>
<dbReference type="InterPro" id="IPR036188">
    <property type="entry name" value="FAD/NAD-bd_sf"/>
</dbReference>
<dbReference type="Proteomes" id="UP000192276">
    <property type="component" value="Unassembled WGS sequence"/>
</dbReference>
<dbReference type="PANTHER" id="PTHR42685">
    <property type="entry name" value="GERANYLGERANYL DIPHOSPHATE REDUCTASE"/>
    <property type="match status" value="1"/>
</dbReference>
<dbReference type="Pfam" id="PF00890">
    <property type="entry name" value="FAD_binding_2"/>
    <property type="match status" value="1"/>
</dbReference>
<evidence type="ECO:0000259" key="3">
    <source>
        <dbReference type="Pfam" id="PF00890"/>
    </source>
</evidence>
<gene>
    <name evidence="4" type="ORF">A4R26_11680</name>
</gene>
<dbReference type="PANTHER" id="PTHR42685:SF22">
    <property type="entry name" value="CONDITIONED MEDIUM FACTOR RECEPTOR 1"/>
    <property type="match status" value="1"/>
</dbReference>
<evidence type="ECO:0000256" key="2">
    <source>
        <dbReference type="ARBA" id="ARBA00023002"/>
    </source>
</evidence>
<accession>A0A1V9GAL8</accession>
<sequence length="387" mass="43750">MSALNNSIVNLQPKYDIAIAGGGLAGLALAIQSARAGYKTVLFEREKYPFHKVCGEYISLESWNFLQDLGLPLSDMQLPIINRLLITTPNGNYIESPLPLGGFGISRYTIDHLLANIARQEGVTLLEDTKVMNVVYRSNSFFVFTSKGETEAGVVAGAYGKRGNLDVKWKRQFTKVKPNKLNHYIAVKYHIRTHHPADLIALHNFENGYCGISQIEENKYCLCYLTTAANLRKCRNDISSMERDILMKNPFLEKIFSNAEMLFDEPLTISRISFNKKTQIENHVLMIGDTAGLIAPLCGNGMSMALHSSKLAFEEINSFLQGRINRFEMEIQYTQQWEKYFGRRLQAGRLLQSFFGSSILSNVLIKLVKPFPKFVAFLIQQTHGKPF</sequence>
<evidence type="ECO:0000313" key="4">
    <source>
        <dbReference type="EMBL" id="OQP67711.1"/>
    </source>
</evidence>
<feature type="domain" description="FAD-dependent oxidoreductase 2 FAD-binding" evidence="3">
    <location>
        <begin position="16"/>
        <end position="47"/>
    </location>
</feature>
<dbReference type="EMBL" id="LWBP01000013">
    <property type="protein sequence ID" value="OQP67711.1"/>
    <property type="molecule type" value="Genomic_DNA"/>
</dbReference>
<keyword evidence="5" id="KW-1185">Reference proteome</keyword>
<proteinExistence type="predicted"/>
<dbReference type="Gene3D" id="3.50.50.60">
    <property type="entry name" value="FAD/NAD(P)-binding domain"/>
    <property type="match status" value="1"/>
</dbReference>
<dbReference type="InterPro" id="IPR003953">
    <property type="entry name" value="FAD-dep_OxRdtase_2_FAD-bd"/>
</dbReference>